<name>A0A0L8VEP1_9BACT</name>
<evidence type="ECO:0000256" key="1">
    <source>
        <dbReference type="SAM" id="SignalP"/>
    </source>
</evidence>
<organism evidence="2 3">
    <name type="scientific">Sunxiuqinia dokdonensis</name>
    <dbReference type="NCBI Taxonomy" id="1409788"/>
    <lineage>
        <taxon>Bacteria</taxon>
        <taxon>Pseudomonadati</taxon>
        <taxon>Bacteroidota</taxon>
        <taxon>Bacteroidia</taxon>
        <taxon>Marinilabiliales</taxon>
        <taxon>Prolixibacteraceae</taxon>
        <taxon>Sunxiuqinia</taxon>
    </lineage>
</organism>
<evidence type="ECO:0000313" key="2">
    <source>
        <dbReference type="EMBL" id="KOH46931.1"/>
    </source>
</evidence>
<evidence type="ECO:0008006" key="4">
    <source>
        <dbReference type="Google" id="ProtNLM"/>
    </source>
</evidence>
<dbReference type="EMBL" id="LGIA01000014">
    <property type="protein sequence ID" value="KOH46931.1"/>
    <property type="molecule type" value="Genomic_DNA"/>
</dbReference>
<gene>
    <name evidence="2" type="ORF">NC99_03310</name>
</gene>
<dbReference type="RefSeq" id="WP_053179118.1">
    <property type="nucleotide sequence ID" value="NZ_LGIA01000014.1"/>
</dbReference>
<accession>A0A0L8VEP1</accession>
<dbReference type="STRING" id="1409788.NC99_03310"/>
<proteinExistence type="predicted"/>
<protein>
    <recommendedName>
        <fullName evidence="4">Outer membrane protein beta-barrel domain-containing protein</fullName>
    </recommendedName>
</protein>
<keyword evidence="3" id="KW-1185">Reference proteome</keyword>
<comment type="caution">
    <text evidence="2">The sequence shown here is derived from an EMBL/GenBank/DDBJ whole genome shotgun (WGS) entry which is preliminary data.</text>
</comment>
<feature type="signal peptide" evidence="1">
    <location>
        <begin position="1"/>
        <end position="24"/>
    </location>
</feature>
<reference evidence="3" key="1">
    <citation type="submission" date="2015-07" db="EMBL/GenBank/DDBJ databases">
        <title>Genome sequencing of Sunxiuqinia dokdonensis strain SK.</title>
        <authorList>
            <person name="Ahn S."/>
            <person name="Kim B.-C."/>
        </authorList>
    </citation>
    <scope>NUCLEOTIDE SEQUENCE [LARGE SCALE GENOMIC DNA]</scope>
    <source>
        <strain evidence="3">SK</strain>
    </source>
</reference>
<dbReference type="Proteomes" id="UP000036958">
    <property type="component" value="Unassembled WGS sequence"/>
</dbReference>
<keyword evidence="1" id="KW-0732">Signal</keyword>
<sequence>MLKIWVSGLLMTVLMTICSTTAHGESGERIQIESELTPKPASDQFLVSIWGPTRPKRFWLGGGFSSDFWNQSYVGGKGILDYLLWSRLTLGLEAGAWVGDTSLQSKRTLASGIRASYQFIPFNRSLRRRPWSLYAGMSCGAVFGAGHKEIDMIDPYVDLHAGARYLISNHWMLFSEITGRNATVGLGLRF</sequence>
<evidence type="ECO:0000313" key="3">
    <source>
        <dbReference type="Proteomes" id="UP000036958"/>
    </source>
</evidence>
<feature type="chain" id="PRO_5005591639" description="Outer membrane protein beta-barrel domain-containing protein" evidence="1">
    <location>
        <begin position="25"/>
        <end position="190"/>
    </location>
</feature>
<dbReference type="AlphaFoldDB" id="A0A0L8VEP1"/>